<dbReference type="CDD" id="cd16320">
    <property type="entry name" value="MraZ_N"/>
    <property type="match status" value="1"/>
</dbReference>
<evidence type="ECO:0000256" key="7">
    <source>
        <dbReference type="HAMAP-Rule" id="MF_01008"/>
    </source>
</evidence>
<dbReference type="GO" id="GO:0005737">
    <property type="term" value="C:cytoplasm"/>
    <property type="evidence" value="ECO:0007669"/>
    <property type="project" value="UniProtKB-UniRule"/>
</dbReference>
<accession>A0A4R7UEQ8</accession>
<evidence type="ECO:0000259" key="8">
    <source>
        <dbReference type="PROSITE" id="PS51740"/>
    </source>
</evidence>
<dbReference type="InterPro" id="IPR020603">
    <property type="entry name" value="MraZ_dom"/>
</dbReference>
<evidence type="ECO:0000256" key="5">
    <source>
        <dbReference type="ARBA" id="ARBA00023125"/>
    </source>
</evidence>
<dbReference type="RefSeq" id="WP_134110027.1">
    <property type="nucleotide sequence ID" value="NZ_SOCN01000001.1"/>
</dbReference>
<comment type="subunit">
    <text evidence="7">Forms oligomers.</text>
</comment>
<protein>
    <recommendedName>
        <fullName evidence="1 7">Transcriptional regulator MraZ</fullName>
    </recommendedName>
</protein>
<dbReference type="HAMAP" id="MF_01008">
    <property type="entry name" value="MraZ"/>
    <property type="match status" value="1"/>
</dbReference>
<sequence length="141" mass="15869">MYGQYTRNLDDKNRVILPSVFQGTLGSTFMVSIGFDGNAELRSITDFEKYKNIIESKSSFNPEVRMLARFILGNSFQASLDSVGRFSIPKNITLDLAIKKEITFVGVGSVVELWAKEKLDTLNNQYSLSDMAKLAERISEK</sequence>
<evidence type="ECO:0000256" key="1">
    <source>
        <dbReference type="ARBA" id="ARBA00013860"/>
    </source>
</evidence>
<evidence type="ECO:0000313" key="10">
    <source>
        <dbReference type="Proteomes" id="UP000295757"/>
    </source>
</evidence>
<reference evidence="9 10" key="1">
    <citation type="submission" date="2019-03" db="EMBL/GenBank/DDBJ databases">
        <title>Genomic Encyclopedia of Archaeal and Bacterial Type Strains, Phase II (KMG-II): from individual species to whole genera.</title>
        <authorList>
            <person name="Goeker M."/>
        </authorList>
    </citation>
    <scope>NUCLEOTIDE SEQUENCE [LARGE SCALE GENOMIC DNA]</scope>
    <source>
        <strain evidence="9 10">ATCC 35214</strain>
    </source>
</reference>
<dbReference type="Proteomes" id="UP000295757">
    <property type="component" value="Unassembled WGS sequence"/>
</dbReference>
<dbReference type="InterPro" id="IPR038619">
    <property type="entry name" value="MraZ_sf"/>
</dbReference>
<dbReference type="SUPFAM" id="SSF89447">
    <property type="entry name" value="AbrB/MazE/MraZ-like"/>
    <property type="match status" value="1"/>
</dbReference>
<dbReference type="GO" id="GO:0003700">
    <property type="term" value="F:DNA-binding transcription factor activity"/>
    <property type="evidence" value="ECO:0007669"/>
    <property type="project" value="UniProtKB-UniRule"/>
</dbReference>
<evidence type="ECO:0000313" key="9">
    <source>
        <dbReference type="EMBL" id="TDV24114.1"/>
    </source>
</evidence>
<dbReference type="Gene3D" id="3.40.1550.20">
    <property type="entry name" value="Transcriptional regulator MraZ domain"/>
    <property type="match status" value="1"/>
</dbReference>
<evidence type="ECO:0000256" key="6">
    <source>
        <dbReference type="ARBA" id="ARBA00023163"/>
    </source>
</evidence>
<dbReference type="GO" id="GO:0009295">
    <property type="term" value="C:nucleoid"/>
    <property type="evidence" value="ECO:0007669"/>
    <property type="project" value="UniProtKB-SubCell"/>
</dbReference>
<keyword evidence="10" id="KW-1185">Reference proteome</keyword>
<keyword evidence="2 7" id="KW-0963">Cytoplasm</keyword>
<dbReference type="AlphaFoldDB" id="A0A4R7UEQ8"/>
<dbReference type="InterPro" id="IPR035644">
    <property type="entry name" value="MraZ_C"/>
</dbReference>
<keyword evidence="3" id="KW-0677">Repeat</keyword>
<comment type="caution">
    <text evidence="9">The sequence shown here is derived from an EMBL/GenBank/DDBJ whole genome shotgun (WGS) entry which is preliminary data.</text>
</comment>
<gene>
    <name evidence="7" type="primary">mraZ</name>
    <name evidence="9" type="ORF">BCF59_0059</name>
</gene>
<comment type="subcellular location">
    <subcellularLocation>
        <location evidence="7">Cytoplasm</location>
        <location evidence="7">Nucleoid</location>
    </subcellularLocation>
</comment>
<dbReference type="PANTHER" id="PTHR34701:SF1">
    <property type="entry name" value="TRANSCRIPTIONAL REGULATOR MRAZ"/>
    <property type="match status" value="1"/>
</dbReference>
<dbReference type="EMBL" id="SOCN01000001">
    <property type="protein sequence ID" value="TDV24114.1"/>
    <property type="molecule type" value="Genomic_DNA"/>
</dbReference>
<dbReference type="CDD" id="cd16321">
    <property type="entry name" value="MraZ_C"/>
    <property type="match status" value="1"/>
</dbReference>
<organism evidence="9 10">
    <name type="scientific">Mycoplasmopsis mustelae</name>
    <dbReference type="NCBI Taxonomy" id="171289"/>
    <lineage>
        <taxon>Bacteria</taxon>
        <taxon>Bacillati</taxon>
        <taxon>Mycoplasmatota</taxon>
        <taxon>Mycoplasmoidales</taxon>
        <taxon>Metamycoplasmataceae</taxon>
        <taxon>Mycoplasmopsis</taxon>
    </lineage>
</organism>
<dbReference type="GO" id="GO:2000143">
    <property type="term" value="P:negative regulation of DNA-templated transcription initiation"/>
    <property type="evidence" value="ECO:0007669"/>
    <property type="project" value="TreeGrafter"/>
</dbReference>
<name>A0A4R7UEQ8_9BACT</name>
<evidence type="ECO:0000256" key="2">
    <source>
        <dbReference type="ARBA" id="ARBA00022490"/>
    </source>
</evidence>
<dbReference type="InterPro" id="IPR035642">
    <property type="entry name" value="MraZ_N"/>
</dbReference>
<keyword evidence="4 7" id="KW-0805">Transcription regulation</keyword>
<proteinExistence type="inferred from homology"/>
<dbReference type="PANTHER" id="PTHR34701">
    <property type="entry name" value="TRANSCRIPTIONAL REGULATOR MRAZ"/>
    <property type="match status" value="1"/>
</dbReference>
<dbReference type="PROSITE" id="PS51740">
    <property type="entry name" value="SPOVT_ABRB"/>
    <property type="match status" value="1"/>
</dbReference>
<dbReference type="InterPro" id="IPR003444">
    <property type="entry name" value="MraZ"/>
</dbReference>
<keyword evidence="5 7" id="KW-0238">DNA-binding</keyword>
<comment type="similarity">
    <text evidence="7">Belongs to the MraZ family.</text>
</comment>
<dbReference type="InterPro" id="IPR037914">
    <property type="entry name" value="SpoVT-AbrB_sf"/>
</dbReference>
<keyword evidence="6 7" id="KW-0804">Transcription</keyword>
<dbReference type="GO" id="GO:0000976">
    <property type="term" value="F:transcription cis-regulatory region binding"/>
    <property type="evidence" value="ECO:0007669"/>
    <property type="project" value="TreeGrafter"/>
</dbReference>
<evidence type="ECO:0000256" key="3">
    <source>
        <dbReference type="ARBA" id="ARBA00022737"/>
    </source>
</evidence>
<dbReference type="InterPro" id="IPR007159">
    <property type="entry name" value="SpoVT-AbrB_dom"/>
</dbReference>
<dbReference type="OrthoDB" id="9807753at2"/>
<evidence type="ECO:0000256" key="4">
    <source>
        <dbReference type="ARBA" id="ARBA00023015"/>
    </source>
</evidence>
<dbReference type="Pfam" id="PF02381">
    <property type="entry name" value="MraZ"/>
    <property type="match status" value="2"/>
</dbReference>
<feature type="domain" description="SpoVT-AbrB" evidence="8">
    <location>
        <begin position="75"/>
        <end position="118"/>
    </location>
</feature>